<dbReference type="EC" id="6.5.1.2" evidence="1"/>
<evidence type="ECO:0000313" key="2">
    <source>
        <dbReference type="Proteomes" id="UP000308886"/>
    </source>
</evidence>
<dbReference type="EMBL" id="SRZC01000004">
    <property type="protein sequence ID" value="TGX83294.1"/>
    <property type="molecule type" value="Genomic_DNA"/>
</dbReference>
<protein>
    <submittedName>
        <fullName evidence="1">NAD-dependent DNA ligase LigA</fullName>
        <ecNumber evidence="1">6.5.1.2</ecNumber>
    </submittedName>
</protein>
<dbReference type="Proteomes" id="UP000308886">
    <property type="component" value="Unassembled WGS sequence"/>
</dbReference>
<name>A0AC61QSV6_9BACT</name>
<keyword evidence="2" id="KW-1185">Reference proteome</keyword>
<evidence type="ECO:0000313" key="1">
    <source>
        <dbReference type="EMBL" id="TGX83294.1"/>
    </source>
</evidence>
<accession>A0AC61QSV6</accession>
<reference evidence="1" key="1">
    <citation type="submission" date="2019-04" db="EMBL/GenBank/DDBJ databases">
        <title>Microbes associate with the intestines of laboratory mice.</title>
        <authorList>
            <person name="Navarre W."/>
            <person name="Wong E."/>
            <person name="Huang K."/>
            <person name="Tropini C."/>
            <person name="Ng K."/>
            <person name="Yu B."/>
        </authorList>
    </citation>
    <scope>NUCLEOTIDE SEQUENCE</scope>
    <source>
        <strain evidence="1">NM73_A23</strain>
    </source>
</reference>
<comment type="caution">
    <text evidence="1">The sequence shown here is derived from an EMBL/GenBank/DDBJ whole genome shotgun (WGS) entry which is preliminary data.</text>
</comment>
<gene>
    <name evidence="1" type="primary">ligA</name>
    <name evidence="1" type="ORF">E5358_03290</name>
</gene>
<sequence length="711" mass="80392">MTETERILQLRRELHEHNHRYYVLNQPTISDQDFDFLLRELQDLEAKHPELYDENSPTQRVGNDINQQFTQVEHRYPMLSLANTYSREEVQAWYEQVSKGLEGQEFEVCCEMKYDGLSISLTYENGRLVRAVTRGDGVRGDDVTQNVRTIRCIPLQLSEELSAEKMPGGYPENFEIRGEILLPWESFRRLNAEREEAGERLFANPRNAASGTLKSQNSRVVAERGLDAYLYYLLGEELPSDGHYENLMQCARWGFKMSEGMRKCRTLQEVMDCIAYWDEERKNLPVATDGVVLKVNSLRQQQHLGYTAKSPRWAIAYKFKAERVSTPLLEVTYQVGRTGAITPVANMAPVWLAGTTVKRATLNNEDFIRSFDLHIGDYVYVEKGGEIIPKIVGVETSRRSADAEPVKFATHCPECGAELVRYEGEAAHYCPNDAGCPPQIKGRIEHFIARKAMNIMTLGPETVDDYYNRGLIHNIADLYELTPQQITSGNDNRLVSAKKVVKSISDSKEVPFERVVFALGIRFVGETTARLLARHFKDMDTLASASLEELLEVDGVGEVIAESVIRYFHDETNIEILNRLREYGLQMRLSEEQTAGQKETFAGMSVVISGVFTHHSRDEYKAIIERHGGKNVGSISGKTSFVLAGENMGPSKLQKAERLGVKIVSEDEFLAMISDDNSVAEMTENTTKENEVTQSSTANFAAAPQELNLFD</sequence>
<organism evidence="1 2">
    <name type="scientific">Palleniella muris</name>
    <dbReference type="NCBI Taxonomy" id="3038145"/>
    <lineage>
        <taxon>Bacteria</taxon>
        <taxon>Pseudomonadati</taxon>
        <taxon>Bacteroidota</taxon>
        <taxon>Bacteroidia</taxon>
        <taxon>Bacteroidales</taxon>
        <taxon>Prevotellaceae</taxon>
        <taxon>Palleniella</taxon>
    </lineage>
</organism>
<proteinExistence type="predicted"/>
<keyword evidence="1" id="KW-0436">Ligase</keyword>